<dbReference type="Proteomes" id="UP000181936">
    <property type="component" value="Chromosome"/>
</dbReference>
<accession>A0A1L3MS28</accession>
<evidence type="ECO:0000313" key="2">
    <source>
        <dbReference type="Proteomes" id="UP000181936"/>
    </source>
</evidence>
<dbReference type="STRING" id="1547283.A9C19_10400"/>
<dbReference type="EMBL" id="CP016020">
    <property type="protein sequence ID" value="APH05127.1"/>
    <property type="molecule type" value="Genomic_DNA"/>
</dbReference>
<gene>
    <name evidence="1" type="ORF">A9C19_10400</name>
</gene>
<dbReference type="KEGG" id="bwh:A9C19_10400"/>
<proteinExistence type="predicted"/>
<evidence type="ECO:0000313" key="1">
    <source>
        <dbReference type="EMBL" id="APH05127.1"/>
    </source>
</evidence>
<name>A0A1L3MS28_9BACI</name>
<reference evidence="1 2" key="1">
    <citation type="journal article" date="2016" name="Sci. Rep.">
        <title>Complete genome sequence and transcriptomic analysis of a novel marine strain Bacillus weihaiensis reveals the mechanism of brown algae degradation.</title>
        <authorList>
            <person name="Zhu Y."/>
            <person name="Chen P."/>
            <person name="Bao Y."/>
            <person name="Men Y."/>
            <person name="Zeng Y."/>
            <person name="Yang J."/>
            <person name="Sun J."/>
            <person name="Sun Y."/>
        </authorList>
    </citation>
    <scope>NUCLEOTIDE SEQUENCE [LARGE SCALE GENOMIC DNA]</scope>
    <source>
        <strain evidence="1 2">Alg07</strain>
    </source>
</reference>
<protein>
    <submittedName>
        <fullName evidence="1">Uncharacterized protein</fullName>
    </submittedName>
</protein>
<dbReference type="AlphaFoldDB" id="A0A1L3MS28"/>
<dbReference type="RefSeq" id="WP_072579920.1">
    <property type="nucleotide sequence ID" value="NZ_CP016020.1"/>
</dbReference>
<organism evidence="1 2">
    <name type="scientific">Bacillus weihaiensis</name>
    <dbReference type="NCBI Taxonomy" id="1547283"/>
    <lineage>
        <taxon>Bacteria</taxon>
        <taxon>Bacillati</taxon>
        <taxon>Bacillota</taxon>
        <taxon>Bacilli</taxon>
        <taxon>Bacillales</taxon>
        <taxon>Bacillaceae</taxon>
        <taxon>Bacillus</taxon>
    </lineage>
</organism>
<sequence length="65" mass="7354">MGNIEEINSFISLISEEKLNDQKKKVVREPMGNLHQIFVGVFHVLVANEVVGKGFNFQLIVDKLV</sequence>
<keyword evidence="2" id="KW-1185">Reference proteome</keyword>